<protein>
    <submittedName>
        <fullName evidence="2">Uncharacterized protein</fullName>
    </submittedName>
</protein>
<feature type="compositionally biased region" description="Basic and acidic residues" evidence="1">
    <location>
        <begin position="1"/>
        <end position="14"/>
    </location>
</feature>
<comment type="caution">
    <text evidence="2">The sequence shown here is derived from an EMBL/GenBank/DDBJ whole genome shotgun (WGS) entry which is preliminary data.</text>
</comment>
<feature type="region of interest" description="Disordered" evidence="1">
    <location>
        <begin position="1"/>
        <end position="23"/>
    </location>
</feature>
<evidence type="ECO:0000256" key="1">
    <source>
        <dbReference type="SAM" id="MobiDB-lite"/>
    </source>
</evidence>
<proteinExistence type="predicted"/>
<reference evidence="2 3" key="1">
    <citation type="submission" date="2023-02" db="EMBL/GenBank/DDBJ databases">
        <title>LHISI_Scaffold_Assembly.</title>
        <authorList>
            <person name="Stuart O.P."/>
            <person name="Cleave R."/>
            <person name="Magrath M.J.L."/>
            <person name="Mikheyev A.S."/>
        </authorList>
    </citation>
    <scope>NUCLEOTIDE SEQUENCE [LARGE SCALE GENOMIC DNA]</scope>
    <source>
        <strain evidence="2">Daus_M_001</strain>
        <tissue evidence="2">Leg muscle</tissue>
    </source>
</reference>
<evidence type="ECO:0000313" key="3">
    <source>
        <dbReference type="Proteomes" id="UP001159363"/>
    </source>
</evidence>
<evidence type="ECO:0000313" key="2">
    <source>
        <dbReference type="EMBL" id="KAJ8889683.1"/>
    </source>
</evidence>
<accession>A0ABQ9HZ77</accession>
<dbReference type="Proteomes" id="UP001159363">
    <property type="component" value="Chromosome 3"/>
</dbReference>
<dbReference type="EMBL" id="JARBHB010000003">
    <property type="protein sequence ID" value="KAJ8889683.1"/>
    <property type="molecule type" value="Genomic_DNA"/>
</dbReference>
<gene>
    <name evidence="2" type="ORF">PR048_009184</name>
</gene>
<keyword evidence="3" id="KW-1185">Reference proteome</keyword>
<name>A0ABQ9HZ77_9NEOP</name>
<organism evidence="2 3">
    <name type="scientific">Dryococelus australis</name>
    <dbReference type="NCBI Taxonomy" id="614101"/>
    <lineage>
        <taxon>Eukaryota</taxon>
        <taxon>Metazoa</taxon>
        <taxon>Ecdysozoa</taxon>
        <taxon>Arthropoda</taxon>
        <taxon>Hexapoda</taxon>
        <taxon>Insecta</taxon>
        <taxon>Pterygota</taxon>
        <taxon>Neoptera</taxon>
        <taxon>Polyneoptera</taxon>
        <taxon>Phasmatodea</taxon>
        <taxon>Verophasmatodea</taxon>
        <taxon>Anareolatae</taxon>
        <taxon>Phasmatidae</taxon>
        <taxon>Eurycanthinae</taxon>
        <taxon>Dryococelus</taxon>
    </lineage>
</organism>
<sequence length="480" mass="54575">MKERGKWEIPEKTCRPAAPSGTIPTCENHELEARGLTAQPQWPQRLRKPNTAHDCQVQMEINPSSIIGVEPWPSTRRLRRKAGRGGRGLLGATTHPSSLLSCNILNSRYVKWLSAKFGNTIPHSFIPPLLSETRWRIQPALTSATARLPPASRGEPANPIQASLAQDMWSLPTHPPSHHPASHLSRLVESQGSTPMMLLLQQINNSPTCYIENTFMEFVMVPQLVWQLCPATSTSSLSDDVTVEQVEQMEQMEYMERWSRWIRWSRLNDGAMVDAMIRRTWLCHWYAAVCLLHMVYVDECLRYASFIVGGMVGRYKRFWLVEEVKWVVSDGNEVIRRKLYDEPGRKDGPVKEDFLVGTSHQGRRAAWCSERQFCERSATDCGFWRGSDYAPTSAVPARRGRLFLGSTPVKDDSTTSAELRLFTAIDTAKSHFPQAKRWLTIQLSPELRSMVQLSQLNNRMALVQTLCLTFLKNLETPLDT</sequence>